<feature type="transmembrane region" description="Helical" evidence="1">
    <location>
        <begin position="68"/>
        <end position="87"/>
    </location>
</feature>
<accession>A0A9Q0U5K3</accession>
<dbReference type="Proteomes" id="UP001151752">
    <property type="component" value="Chromosome 14"/>
</dbReference>
<organism evidence="2 3">
    <name type="scientific">Salix koriyanagi</name>
    <dbReference type="NCBI Taxonomy" id="2511006"/>
    <lineage>
        <taxon>Eukaryota</taxon>
        <taxon>Viridiplantae</taxon>
        <taxon>Streptophyta</taxon>
        <taxon>Embryophyta</taxon>
        <taxon>Tracheophyta</taxon>
        <taxon>Spermatophyta</taxon>
        <taxon>Magnoliopsida</taxon>
        <taxon>eudicotyledons</taxon>
        <taxon>Gunneridae</taxon>
        <taxon>Pentapetalae</taxon>
        <taxon>rosids</taxon>
        <taxon>fabids</taxon>
        <taxon>Malpighiales</taxon>
        <taxon>Salicaceae</taxon>
        <taxon>Saliceae</taxon>
        <taxon>Salix</taxon>
    </lineage>
</organism>
<evidence type="ECO:0000313" key="2">
    <source>
        <dbReference type="EMBL" id="KAJ6723817.1"/>
    </source>
</evidence>
<keyword evidence="3" id="KW-1185">Reference proteome</keyword>
<keyword evidence="1" id="KW-0812">Transmembrane</keyword>
<name>A0A9Q0U5K3_9ROSI</name>
<protein>
    <submittedName>
        <fullName evidence="2">Uncharacterized protein</fullName>
    </submittedName>
</protein>
<comment type="caution">
    <text evidence="2">The sequence shown here is derived from an EMBL/GenBank/DDBJ whole genome shotgun (WGS) entry which is preliminary data.</text>
</comment>
<reference evidence="2" key="1">
    <citation type="submission" date="2022-11" db="EMBL/GenBank/DDBJ databases">
        <authorList>
            <person name="Hyden B.L."/>
            <person name="Feng K."/>
            <person name="Yates T."/>
            <person name="Jawdy S."/>
            <person name="Smart L.B."/>
            <person name="Muchero W."/>
        </authorList>
    </citation>
    <scope>NUCLEOTIDE SEQUENCE</scope>
    <source>
        <tissue evidence="2">Shoot tip</tissue>
    </source>
</reference>
<dbReference type="AlphaFoldDB" id="A0A9Q0U5K3"/>
<proteinExistence type="predicted"/>
<dbReference type="EMBL" id="JAPFFM010000013">
    <property type="protein sequence ID" value="KAJ6723817.1"/>
    <property type="molecule type" value="Genomic_DNA"/>
</dbReference>
<keyword evidence="1" id="KW-1133">Transmembrane helix</keyword>
<sequence length="138" mass="15536">MSCTGGGVGVFVKFSRLFVKRPRWELVKMSINCKLSGSNGTSQDSFKPRKSKEVLNETYSARKWRRKFLLLWSFGVAVTICSIWFLLSFDSGALGRKGQSPDSCEEGAQVLLRHFNVSKNQFHALGSLFFDSDQVLCL</sequence>
<dbReference type="Gene3D" id="6.10.250.1190">
    <property type="match status" value="1"/>
</dbReference>
<reference evidence="2" key="2">
    <citation type="journal article" date="2023" name="Int. J. Mol. Sci.">
        <title>De Novo Assembly and Annotation of 11 Diverse Shrub Willow (Salix) Genomes Reveals Novel Gene Organization in Sex-Linked Regions.</title>
        <authorList>
            <person name="Hyden B."/>
            <person name="Feng K."/>
            <person name="Yates T.B."/>
            <person name="Jawdy S."/>
            <person name="Cereghino C."/>
            <person name="Smart L.B."/>
            <person name="Muchero W."/>
        </authorList>
    </citation>
    <scope>NUCLEOTIDE SEQUENCE</scope>
    <source>
        <tissue evidence="2">Shoot tip</tissue>
    </source>
</reference>
<keyword evidence="1" id="KW-0472">Membrane</keyword>
<gene>
    <name evidence="2" type="ORF">OIU74_008222</name>
</gene>
<evidence type="ECO:0000313" key="3">
    <source>
        <dbReference type="Proteomes" id="UP001151752"/>
    </source>
</evidence>
<evidence type="ECO:0000256" key="1">
    <source>
        <dbReference type="SAM" id="Phobius"/>
    </source>
</evidence>